<dbReference type="Pfam" id="PF25601">
    <property type="entry name" value="AAA_lid_14"/>
    <property type="match status" value="1"/>
</dbReference>
<dbReference type="PRINTS" id="PR01590">
    <property type="entry name" value="HTHFIS"/>
</dbReference>
<dbReference type="GO" id="GO:0005524">
    <property type="term" value="F:ATP binding"/>
    <property type="evidence" value="ECO:0007669"/>
    <property type="project" value="UniProtKB-KW"/>
</dbReference>
<dbReference type="RefSeq" id="WP_133576595.1">
    <property type="nucleotide sequence ID" value="NZ_SNYC01000005.1"/>
</dbReference>
<dbReference type="GO" id="GO:0043565">
    <property type="term" value="F:sequence-specific DNA binding"/>
    <property type="evidence" value="ECO:0007669"/>
    <property type="project" value="InterPro"/>
</dbReference>
<dbReference type="Gene3D" id="1.10.10.60">
    <property type="entry name" value="Homeodomain-like"/>
    <property type="match status" value="1"/>
</dbReference>
<dbReference type="OrthoDB" id="9767722at2"/>
<keyword evidence="2" id="KW-0067">ATP-binding</keyword>
<gene>
    <name evidence="8" type="ORF">ATK78_2703</name>
</gene>
<dbReference type="SUPFAM" id="SSF52172">
    <property type="entry name" value="CheY-like"/>
    <property type="match status" value="1"/>
</dbReference>
<keyword evidence="1" id="KW-0547">Nucleotide-binding</keyword>
<dbReference type="PANTHER" id="PTHR32071:SF121">
    <property type="entry name" value="SIGMA L-DEPENDENT TRANSCRIPTIONAL REGULATOR YQIR-RELATED"/>
    <property type="match status" value="1"/>
</dbReference>
<dbReference type="AlphaFoldDB" id="A0A4R6SSC6"/>
<dbReference type="InterPro" id="IPR001789">
    <property type="entry name" value="Sig_transdc_resp-reg_receiver"/>
</dbReference>
<dbReference type="Gene3D" id="1.10.8.60">
    <property type="match status" value="1"/>
</dbReference>
<dbReference type="PROSITE" id="PS00675">
    <property type="entry name" value="SIGMA54_INTERACT_1"/>
    <property type="match status" value="1"/>
</dbReference>
<accession>A0A4R6SSC6</accession>
<evidence type="ECO:0000313" key="9">
    <source>
        <dbReference type="Proteomes" id="UP000295620"/>
    </source>
</evidence>
<dbReference type="GO" id="GO:0006355">
    <property type="term" value="P:regulation of DNA-templated transcription"/>
    <property type="evidence" value="ECO:0007669"/>
    <property type="project" value="InterPro"/>
</dbReference>
<dbReference type="Pfam" id="PF00158">
    <property type="entry name" value="Sigma54_activat"/>
    <property type="match status" value="1"/>
</dbReference>
<evidence type="ECO:0000259" key="6">
    <source>
        <dbReference type="PROSITE" id="PS50045"/>
    </source>
</evidence>
<dbReference type="Gene3D" id="3.40.50.2300">
    <property type="match status" value="1"/>
</dbReference>
<evidence type="ECO:0000313" key="8">
    <source>
        <dbReference type="EMBL" id="TDQ08197.1"/>
    </source>
</evidence>
<dbReference type="FunFam" id="3.40.50.300:FF:000006">
    <property type="entry name" value="DNA-binding transcriptional regulator NtrC"/>
    <property type="match status" value="1"/>
</dbReference>
<sequence>MQYTVLIIDDEKKICSLLARIIELEGFKVFQAHTGKEGLKLLAAQDIYVVISDVKLPDINGVELVKEIKKIKPYAEVINLTAFGTIQDGVMAMRNGAFDYITKGDDNDKIIPLVYKAMDKAKLQFRVNELENKVVKKYSFSAILGQSKALRDAVDLAQKVSVTDTTVLLLGETGTGKEVFAQSIHYESPRKLKPFVAVNCSGFNHELLESELFGHKEGAFTGAVKDKKGLLEEANDGTIFLDEIGEMDLDLQSKLLRVLENQTFIKVGDTQTSKVNVRIIAATNRDLKKEAETGKFRLDLYYRLSVFSIELPPLSQRKTDILTIAKYYLKEFAAKVNKPEFVMDDGFSELLLKHSWKGNIRELKNVMERVVILADGNLVTANLLPYEFHTDTQESDSLSMEAMERQHINKVLKHTRGNKTETARLLEIGLTTLYRKMEEYKIS</sequence>
<keyword evidence="4" id="KW-0804">Transcription</keyword>
<dbReference type="PROSITE" id="PS50045">
    <property type="entry name" value="SIGMA54_INTERACT_4"/>
    <property type="match status" value="1"/>
</dbReference>
<dbReference type="InterPro" id="IPR003593">
    <property type="entry name" value="AAA+_ATPase"/>
</dbReference>
<dbReference type="SUPFAM" id="SSF46689">
    <property type="entry name" value="Homeodomain-like"/>
    <property type="match status" value="1"/>
</dbReference>
<dbReference type="InterPro" id="IPR009057">
    <property type="entry name" value="Homeodomain-like_sf"/>
</dbReference>
<feature type="modified residue" description="4-aspartylphosphate" evidence="5">
    <location>
        <position position="53"/>
    </location>
</feature>
<name>A0A4R6SSC6_9SPHI</name>
<feature type="domain" description="Sigma-54 factor interaction" evidence="6">
    <location>
        <begin position="143"/>
        <end position="372"/>
    </location>
</feature>
<dbReference type="GO" id="GO:0000160">
    <property type="term" value="P:phosphorelay signal transduction system"/>
    <property type="evidence" value="ECO:0007669"/>
    <property type="project" value="InterPro"/>
</dbReference>
<dbReference type="Pfam" id="PF02954">
    <property type="entry name" value="HTH_8"/>
    <property type="match status" value="1"/>
</dbReference>
<dbReference type="SMART" id="SM00382">
    <property type="entry name" value="AAA"/>
    <property type="match status" value="1"/>
</dbReference>
<feature type="domain" description="Response regulatory" evidence="7">
    <location>
        <begin position="4"/>
        <end position="118"/>
    </location>
</feature>
<dbReference type="EMBL" id="SNYC01000005">
    <property type="protein sequence ID" value="TDQ08197.1"/>
    <property type="molecule type" value="Genomic_DNA"/>
</dbReference>
<dbReference type="InterPro" id="IPR011006">
    <property type="entry name" value="CheY-like_superfamily"/>
</dbReference>
<dbReference type="Gene3D" id="3.40.50.300">
    <property type="entry name" value="P-loop containing nucleotide triphosphate hydrolases"/>
    <property type="match status" value="1"/>
</dbReference>
<evidence type="ECO:0000256" key="3">
    <source>
        <dbReference type="ARBA" id="ARBA00023015"/>
    </source>
</evidence>
<proteinExistence type="predicted"/>
<dbReference type="SMART" id="SM00448">
    <property type="entry name" value="REC"/>
    <property type="match status" value="1"/>
</dbReference>
<evidence type="ECO:0000256" key="2">
    <source>
        <dbReference type="ARBA" id="ARBA00022840"/>
    </source>
</evidence>
<keyword evidence="3" id="KW-0805">Transcription regulation</keyword>
<dbReference type="CDD" id="cd00009">
    <property type="entry name" value="AAA"/>
    <property type="match status" value="1"/>
</dbReference>
<dbReference type="InterPro" id="IPR027417">
    <property type="entry name" value="P-loop_NTPase"/>
</dbReference>
<dbReference type="InterPro" id="IPR025662">
    <property type="entry name" value="Sigma_54_int_dom_ATP-bd_1"/>
</dbReference>
<keyword evidence="5" id="KW-0597">Phosphoprotein</keyword>
<reference evidence="8 9" key="1">
    <citation type="submission" date="2019-03" db="EMBL/GenBank/DDBJ databases">
        <title>Genomic Encyclopedia of Archaeal and Bacterial Type Strains, Phase II (KMG-II): from individual species to whole genera.</title>
        <authorList>
            <person name="Goeker M."/>
        </authorList>
    </citation>
    <scope>NUCLEOTIDE SEQUENCE [LARGE SCALE GENOMIC DNA]</scope>
    <source>
        <strain evidence="8 9">DSM 19035</strain>
    </source>
</reference>
<dbReference type="SUPFAM" id="SSF52540">
    <property type="entry name" value="P-loop containing nucleoside triphosphate hydrolases"/>
    <property type="match status" value="1"/>
</dbReference>
<evidence type="ECO:0000259" key="7">
    <source>
        <dbReference type="PROSITE" id="PS50110"/>
    </source>
</evidence>
<protein>
    <submittedName>
        <fullName evidence="8">DNA-binding NtrC family response regulator</fullName>
    </submittedName>
</protein>
<evidence type="ECO:0000256" key="5">
    <source>
        <dbReference type="PROSITE-ProRule" id="PRU00169"/>
    </source>
</evidence>
<keyword evidence="8" id="KW-0238">DNA-binding</keyword>
<dbReference type="InterPro" id="IPR058031">
    <property type="entry name" value="AAA_lid_NorR"/>
</dbReference>
<dbReference type="InterPro" id="IPR002197">
    <property type="entry name" value="HTH_Fis"/>
</dbReference>
<dbReference type="Pfam" id="PF00072">
    <property type="entry name" value="Response_reg"/>
    <property type="match status" value="1"/>
</dbReference>
<evidence type="ECO:0000256" key="4">
    <source>
        <dbReference type="ARBA" id="ARBA00023163"/>
    </source>
</evidence>
<comment type="caution">
    <text evidence="8">The sequence shown here is derived from an EMBL/GenBank/DDBJ whole genome shotgun (WGS) entry which is preliminary data.</text>
</comment>
<evidence type="ECO:0000256" key="1">
    <source>
        <dbReference type="ARBA" id="ARBA00022741"/>
    </source>
</evidence>
<dbReference type="PROSITE" id="PS50110">
    <property type="entry name" value="RESPONSE_REGULATORY"/>
    <property type="match status" value="1"/>
</dbReference>
<dbReference type="InterPro" id="IPR002078">
    <property type="entry name" value="Sigma_54_int"/>
</dbReference>
<keyword evidence="9" id="KW-1185">Reference proteome</keyword>
<dbReference type="PANTHER" id="PTHR32071">
    <property type="entry name" value="TRANSCRIPTIONAL REGULATORY PROTEIN"/>
    <property type="match status" value="1"/>
</dbReference>
<dbReference type="Proteomes" id="UP000295620">
    <property type="component" value="Unassembled WGS sequence"/>
</dbReference>
<organism evidence="8 9">
    <name type="scientific">Pedobacter metabolipauper</name>
    <dbReference type="NCBI Taxonomy" id="425513"/>
    <lineage>
        <taxon>Bacteria</taxon>
        <taxon>Pseudomonadati</taxon>
        <taxon>Bacteroidota</taxon>
        <taxon>Sphingobacteriia</taxon>
        <taxon>Sphingobacteriales</taxon>
        <taxon>Sphingobacteriaceae</taxon>
        <taxon>Pedobacter</taxon>
    </lineage>
</organism>